<evidence type="ECO:0000313" key="1">
    <source>
        <dbReference type="EMBL" id="DAD55695.1"/>
    </source>
</evidence>
<reference evidence="1" key="1">
    <citation type="journal article" date="2021" name="Proc. Natl. Acad. Sci. U.S.A.">
        <title>A Catalog of Tens of Thousands of Viruses from Human Metagenomes Reveals Hidden Associations with Chronic Diseases.</title>
        <authorList>
            <person name="Tisza M.J."/>
            <person name="Buck C.B."/>
        </authorList>
    </citation>
    <scope>NUCLEOTIDE SEQUENCE</scope>
    <source>
        <strain evidence="1">CtOZu12</strain>
    </source>
</reference>
<name>A0A8D9PEH4_9VIRU</name>
<proteinExistence type="predicted"/>
<dbReference type="EMBL" id="BK029940">
    <property type="protein sequence ID" value="DAD55695.1"/>
    <property type="molecule type" value="Genomic_DNA"/>
</dbReference>
<organism evidence="1">
    <name type="scientific">Bacteriophage sp</name>
    <dbReference type="NCBI Taxonomy" id="38018"/>
    <lineage>
        <taxon>Viruses</taxon>
    </lineage>
</organism>
<sequence length="37" mass="4363">MAYVEDTRGEIIFIHSLCVTLFISLSQSNKLTRYYHI</sequence>
<protein>
    <submittedName>
        <fullName evidence="1">Uncharacterized protein</fullName>
    </submittedName>
</protein>
<accession>A0A8D9PEH4</accession>